<reference evidence="2" key="1">
    <citation type="submission" date="2025-08" db="UniProtKB">
        <authorList>
            <consortium name="RefSeq"/>
        </authorList>
    </citation>
    <scope>IDENTIFICATION</scope>
</reference>
<dbReference type="GeneID" id="100202967"/>
<gene>
    <name evidence="2" type="primary">LOC100202967</name>
</gene>
<keyword evidence="1" id="KW-1185">Reference proteome</keyword>
<evidence type="ECO:0000313" key="2">
    <source>
        <dbReference type="RefSeq" id="XP_065665925.1"/>
    </source>
</evidence>
<accession>A0ABM4CVF7</accession>
<organism evidence="1 2">
    <name type="scientific">Hydra vulgaris</name>
    <name type="common">Hydra</name>
    <name type="synonym">Hydra attenuata</name>
    <dbReference type="NCBI Taxonomy" id="6087"/>
    <lineage>
        <taxon>Eukaryota</taxon>
        <taxon>Metazoa</taxon>
        <taxon>Cnidaria</taxon>
        <taxon>Hydrozoa</taxon>
        <taxon>Hydroidolina</taxon>
        <taxon>Anthoathecata</taxon>
        <taxon>Aplanulata</taxon>
        <taxon>Hydridae</taxon>
        <taxon>Hydra</taxon>
    </lineage>
</organism>
<evidence type="ECO:0000313" key="1">
    <source>
        <dbReference type="Proteomes" id="UP001652625"/>
    </source>
</evidence>
<dbReference type="RefSeq" id="XP_065665925.1">
    <property type="nucleotide sequence ID" value="XM_065809853.1"/>
</dbReference>
<sequence>MNEMAFSSIYDVDHRHGHLYCPQPEHIHYVATEQYASSEYSNEYSSEEKHFRPNPDAKPFIPNVHAFSTNWHFYRNENGKNLNLPFIVNPQIDSDVMFANFSPNSSRKHIAFHLVSNVLDDEVMEEIQVSDVSNSLYNKLHPQPQSLLHPSEQNLYSNASWQTGSSSNFSLPLGVGKSSSDKSSINNKSIHEIWSPDPSPNELTQLSQTDDVMNSISQQSLENSYTESQRSFEKIEIDTSHLNMDYLSKVKEESVYYPQSPEYPIPPLPFSQYQLQSSNEVQQLQQKNHSDHHLYVGQQPFYSNSQYYSQSYEQAKVVCEQCGYFSCAHLHSQNQTKNKQMCNMYDLQVTYLEKLGISLDTCFDQLRHLDRDNRKADSSLSQSCCLRKSSSDLTSTKYPSNSTRVDKLVMDQEKEHQKVESLIGRIERQGLTPLHLNIGLTLDQWHTAIKELRNTRKSELASISDVPSEYSGGKSHRESDMAKLIDAVYKLAKHTRAVRTSVWCAMQMFYGNDKTETNE</sequence>
<dbReference type="Pfam" id="PF15189">
    <property type="entry name" value="MEIOC"/>
    <property type="match status" value="1"/>
</dbReference>
<proteinExistence type="predicted"/>
<dbReference type="Proteomes" id="UP001652625">
    <property type="component" value="Chromosome 11"/>
</dbReference>
<dbReference type="InterPro" id="IPR027963">
    <property type="entry name" value="MEIOC"/>
</dbReference>
<dbReference type="PANTHER" id="PTHR33861">
    <property type="entry name" value="PROTEIN CBG18333"/>
    <property type="match status" value="1"/>
</dbReference>
<name>A0ABM4CVF7_HYDVU</name>
<protein>
    <submittedName>
        <fullName evidence="2">Uncharacterized protein LOC100202967</fullName>
    </submittedName>
</protein>
<dbReference type="PANTHER" id="PTHR33861:SF5">
    <property type="entry name" value="GAMMA-TUBULIN COMPLEX COMPONENT"/>
    <property type="match status" value="1"/>
</dbReference>